<dbReference type="SMART" id="SM00087">
    <property type="entry name" value="PTH"/>
    <property type="match status" value="1"/>
</dbReference>
<sequence>MLTNFVYCISYLLQLFTIRKSTKRLLKTFKCHLFSIFFFFYRKRSISEVQFMHNVQEHKQVGERQDWLQEKLKKIVLASPKPKYAKLGNLKSLPPESLQFYIIYTHIQLHNIIKIKNKNKKR</sequence>
<keyword evidence="6" id="KW-0165">Cleavage on pair of basic residues</keyword>
<evidence type="ECO:0000256" key="1">
    <source>
        <dbReference type="ARBA" id="ARBA00004613"/>
    </source>
</evidence>
<dbReference type="GO" id="GO:0005576">
    <property type="term" value="C:extracellular region"/>
    <property type="evidence" value="ECO:0007669"/>
    <property type="project" value="UniProtKB-SubCell"/>
</dbReference>
<evidence type="ECO:0000256" key="8">
    <source>
        <dbReference type="ARBA" id="ARBA00022729"/>
    </source>
</evidence>
<dbReference type="Proteomes" id="UP000265020">
    <property type="component" value="Unassembled WGS sequence"/>
</dbReference>
<keyword evidence="11" id="KW-1185">Reference proteome</keyword>
<comment type="subunit">
    <text evidence="3">Interacts with PTH1R (via N-terminal extracellular domain).</text>
</comment>
<evidence type="ECO:0000256" key="2">
    <source>
        <dbReference type="ARBA" id="ARBA00006307"/>
    </source>
</evidence>
<comment type="function">
    <text evidence="9">Parathyroid hormone elevates calcium level by dissolving the salts in bone and preventing their renal excretion. Acts by binding to its receptor, PTH1R, activating G protein-coupled receptor signaling. Stimulates [1-14C]-2-deoxy-D-glucose (2DG) transport and glycogen synthesis in osteoblastic cells.</text>
</comment>
<evidence type="ECO:0000313" key="11">
    <source>
        <dbReference type="Proteomes" id="UP000265020"/>
    </source>
</evidence>
<name>A0A3Q2GNI5_CYPVA</name>
<dbReference type="PANTHER" id="PTHR10541:SF2">
    <property type="entry name" value="PARATHYROID HORMONE"/>
    <property type="match status" value="1"/>
</dbReference>
<reference evidence="10" key="1">
    <citation type="submission" date="2025-08" db="UniProtKB">
        <authorList>
            <consortium name="Ensembl"/>
        </authorList>
    </citation>
    <scope>IDENTIFICATION</scope>
</reference>
<keyword evidence="5" id="KW-0964">Secreted</keyword>
<dbReference type="PANTHER" id="PTHR10541">
    <property type="entry name" value="PARATHYROID HORMONE"/>
    <property type="match status" value="1"/>
</dbReference>
<keyword evidence="7" id="KW-0372">Hormone</keyword>
<evidence type="ECO:0000256" key="7">
    <source>
        <dbReference type="ARBA" id="ARBA00022702"/>
    </source>
</evidence>
<reference evidence="10" key="2">
    <citation type="submission" date="2025-09" db="UniProtKB">
        <authorList>
            <consortium name="Ensembl"/>
        </authorList>
    </citation>
    <scope>IDENTIFICATION</scope>
</reference>
<comment type="subcellular location">
    <subcellularLocation>
        <location evidence="1">Secreted</location>
    </subcellularLocation>
</comment>
<accession>A0A3Q2GNI5</accession>
<dbReference type="STRING" id="28743.ENSCVAP00000030280"/>
<proteinExistence type="inferred from homology"/>
<dbReference type="InterPro" id="IPR001415">
    <property type="entry name" value="PTH/PTH-rel"/>
</dbReference>
<dbReference type="GO" id="GO:0005179">
    <property type="term" value="F:hormone activity"/>
    <property type="evidence" value="ECO:0007669"/>
    <property type="project" value="UniProtKB-KW"/>
</dbReference>
<evidence type="ECO:0000256" key="5">
    <source>
        <dbReference type="ARBA" id="ARBA00022525"/>
    </source>
</evidence>
<dbReference type="Ensembl" id="ENSCVAT00000024031.1">
    <property type="protein sequence ID" value="ENSCVAP00000030280.1"/>
    <property type="gene ID" value="ENSCVAG00000018707.1"/>
</dbReference>
<dbReference type="GO" id="GO:0006874">
    <property type="term" value="P:intracellular calcium ion homeostasis"/>
    <property type="evidence" value="ECO:0007669"/>
    <property type="project" value="InterPro"/>
</dbReference>
<evidence type="ECO:0000256" key="3">
    <source>
        <dbReference type="ARBA" id="ARBA00011605"/>
    </source>
</evidence>
<evidence type="ECO:0000256" key="4">
    <source>
        <dbReference type="ARBA" id="ARBA00022135"/>
    </source>
</evidence>
<dbReference type="GeneTree" id="ENSGT01030000234833"/>
<comment type="similarity">
    <text evidence="2">Belongs to the parathyroid hormone family.</text>
</comment>
<evidence type="ECO:0000313" key="10">
    <source>
        <dbReference type="Ensembl" id="ENSCVAP00000030280.1"/>
    </source>
</evidence>
<protein>
    <recommendedName>
        <fullName evidence="4">Parathyroid hormone</fullName>
    </recommendedName>
</protein>
<keyword evidence="8" id="KW-0732">Signal</keyword>
<dbReference type="InterPro" id="IPR003625">
    <property type="entry name" value="PTH"/>
</dbReference>
<evidence type="ECO:0000256" key="9">
    <source>
        <dbReference type="ARBA" id="ARBA00093407"/>
    </source>
</evidence>
<dbReference type="AlphaFoldDB" id="A0A3Q2GNI5"/>
<evidence type="ECO:0000256" key="6">
    <source>
        <dbReference type="ARBA" id="ARBA00022685"/>
    </source>
</evidence>
<organism evidence="10 11">
    <name type="scientific">Cyprinodon variegatus</name>
    <name type="common">Sheepshead minnow</name>
    <dbReference type="NCBI Taxonomy" id="28743"/>
    <lineage>
        <taxon>Eukaryota</taxon>
        <taxon>Metazoa</taxon>
        <taxon>Chordata</taxon>
        <taxon>Craniata</taxon>
        <taxon>Vertebrata</taxon>
        <taxon>Euteleostomi</taxon>
        <taxon>Actinopterygii</taxon>
        <taxon>Neopterygii</taxon>
        <taxon>Teleostei</taxon>
        <taxon>Neoteleostei</taxon>
        <taxon>Acanthomorphata</taxon>
        <taxon>Ovalentaria</taxon>
        <taxon>Atherinomorphae</taxon>
        <taxon>Cyprinodontiformes</taxon>
        <taxon>Cyprinodontidae</taxon>
        <taxon>Cyprinodon</taxon>
    </lineage>
</organism>